<accession>A0A2H1VSB9</accession>
<dbReference type="AlphaFoldDB" id="A0A2H1VSB9"/>
<reference evidence="1" key="1">
    <citation type="submission" date="2016-07" db="EMBL/GenBank/DDBJ databases">
        <authorList>
            <person name="Bretaudeau A."/>
        </authorList>
    </citation>
    <scope>NUCLEOTIDE SEQUENCE</scope>
    <source>
        <strain evidence="1">Rice</strain>
        <tissue evidence="1">Whole body</tissue>
    </source>
</reference>
<protein>
    <submittedName>
        <fullName evidence="1">SFRICE_021830</fullName>
    </submittedName>
</protein>
<name>A0A2H1VSB9_SPOFR</name>
<evidence type="ECO:0000313" key="1">
    <source>
        <dbReference type="EMBL" id="SOQ43710.1"/>
    </source>
</evidence>
<proteinExistence type="predicted"/>
<sequence length="163" mass="18041">MSLRLVGSECERLTESYEVNPSLFIAPHRAIRSVVIMLPTTSWGPSDIASHRGTGSKRKSKNAVVFSHIRAYGSSDVERLTPPNDTLHLIWCANLRTASRGSSPSDQNQTRACGAWRSTRASKSHQITTNEAQICIDDETCDDDDLFSFSILQAGAHHYTIHN</sequence>
<organism evidence="1">
    <name type="scientific">Spodoptera frugiperda</name>
    <name type="common">Fall armyworm</name>
    <dbReference type="NCBI Taxonomy" id="7108"/>
    <lineage>
        <taxon>Eukaryota</taxon>
        <taxon>Metazoa</taxon>
        <taxon>Ecdysozoa</taxon>
        <taxon>Arthropoda</taxon>
        <taxon>Hexapoda</taxon>
        <taxon>Insecta</taxon>
        <taxon>Pterygota</taxon>
        <taxon>Neoptera</taxon>
        <taxon>Endopterygota</taxon>
        <taxon>Lepidoptera</taxon>
        <taxon>Glossata</taxon>
        <taxon>Ditrysia</taxon>
        <taxon>Noctuoidea</taxon>
        <taxon>Noctuidae</taxon>
        <taxon>Amphipyrinae</taxon>
        <taxon>Spodoptera</taxon>
    </lineage>
</organism>
<gene>
    <name evidence="1" type="ORF">SFRICE_021830</name>
</gene>
<dbReference type="EMBL" id="ODYU01004148">
    <property type="protein sequence ID" value="SOQ43710.1"/>
    <property type="molecule type" value="Genomic_DNA"/>
</dbReference>